<name>A0ABT8CC93_9BACT</name>
<keyword evidence="3" id="KW-0731">Sigma factor</keyword>
<dbReference type="InterPro" id="IPR014284">
    <property type="entry name" value="RNA_pol_sigma-70_dom"/>
</dbReference>
<keyword evidence="2" id="KW-0805">Transcription regulation</keyword>
<sequence length="203" mass="23458">MGKSTVWTDKEILEAISGSSQINEAIRQLYEGYYGVLENYILQNNGSEADAADAIQETILVFLNLVETNRFRGESSINTVLYGINRNIWLTMLRKRKSSVNRNQIFTKDQDQEVQDISKTLEEVEGYQLIMSLFDKLGKKCRQLLHLFYYENLSMKEIAAQEGYTNDQIVRNTKFKCMKELMDQIEGNKNLKDLVRNALGYGK</sequence>
<comment type="similarity">
    <text evidence="1">Belongs to the sigma-70 factor family. ECF subfamily.</text>
</comment>
<dbReference type="InterPro" id="IPR013325">
    <property type="entry name" value="RNA_pol_sigma_r2"/>
</dbReference>
<keyword evidence="7" id="KW-1185">Reference proteome</keyword>
<gene>
    <name evidence="6" type="ORF">QWZ15_16165</name>
</gene>
<evidence type="ECO:0000313" key="6">
    <source>
        <dbReference type="EMBL" id="MDN3689370.1"/>
    </source>
</evidence>
<evidence type="ECO:0000256" key="2">
    <source>
        <dbReference type="ARBA" id="ARBA00023015"/>
    </source>
</evidence>
<evidence type="ECO:0000256" key="5">
    <source>
        <dbReference type="ARBA" id="ARBA00023163"/>
    </source>
</evidence>
<dbReference type="Gene3D" id="1.10.1740.10">
    <property type="match status" value="1"/>
</dbReference>
<keyword evidence="5" id="KW-0804">Transcription</keyword>
<comment type="caution">
    <text evidence="6">The sequence shown here is derived from an EMBL/GenBank/DDBJ whole genome shotgun (WGS) entry which is preliminary data.</text>
</comment>
<protein>
    <submittedName>
        <fullName evidence="6">Sigma-70 family RNA polymerase sigma factor</fullName>
    </submittedName>
</protein>
<organism evidence="6 7">
    <name type="scientific">Cyclobacterium jeungdonense</name>
    <dbReference type="NCBI Taxonomy" id="708087"/>
    <lineage>
        <taxon>Bacteria</taxon>
        <taxon>Pseudomonadati</taxon>
        <taxon>Bacteroidota</taxon>
        <taxon>Cytophagia</taxon>
        <taxon>Cytophagales</taxon>
        <taxon>Cyclobacteriaceae</taxon>
        <taxon>Cyclobacterium</taxon>
    </lineage>
</organism>
<dbReference type="SUPFAM" id="SSF88659">
    <property type="entry name" value="Sigma3 and sigma4 domains of RNA polymerase sigma factors"/>
    <property type="match status" value="1"/>
</dbReference>
<dbReference type="RefSeq" id="WP_163386266.1">
    <property type="nucleotide sequence ID" value="NZ_JAUFQS010000026.1"/>
</dbReference>
<keyword evidence="4" id="KW-0238">DNA-binding</keyword>
<dbReference type="PANTHER" id="PTHR43133:SF8">
    <property type="entry name" value="RNA POLYMERASE SIGMA FACTOR HI_1459-RELATED"/>
    <property type="match status" value="1"/>
</dbReference>
<evidence type="ECO:0000256" key="3">
    <source>
        <dbReference type="ARBA" id="ARBA00023082"/>
    </source>
</evidence>
<dbReference type="PANTHER" id="PTHR43133">
    <property type="entry name" value="RNA POLYMERASE ECF-TYPE SIGMA FACTO"/>
    <property type="match status" value="1"/>
</dbReference>
<dbReference type="EMBL" id="JAUFQS010000026">
    <property type="protein sequence ID" value="MDN3689370.1"/>
    <property type="molecule type" value="Genomic_DNA"/>
</dbReference>
<dbReference type="NCBIfam" id="TIGR02937">
    <property type="entry name" value="sigma70-ECF"/>
    <property type="match status" value="1"/>
</dbReference>
<evidence type="ECO:0000256" key="1">
    <source>
        <dbReference type="ARBA" id="ARBA00010641"/>
    </source>
</evidence>
<evidence type="ECO:0000256" key="4">
    <source>
        <dbReference type="ARBA" id="ARBA00023125"/>
    </source>
</evidence>
<dbReference type="SUPFAM" id="SSF88946">
    <property type="entry name" value="Sigma2 domain of RNA polymerase sigma factors"/>
    <property type="match status" value="1"/>
</dbReference>
<dbReference type="Proteomes" id="UP001236663">
    <property type="component" value="Unassembled WGS sequence"/>
</dbReference>
<accession>A0ABT8CC93</accession>
<evidence type="ECO:0000313" key="7">
    <source>
        <dbReference type="Proteomes" id="UP001236663"/>
    </source>
</evidence>
<dbReference type="Gene3D" id="1.10.10.10">
    <property type="entry name" value="Winged helix-like DNA-binding domain superfamily/Winged helix DNA-binding domain"/>
    <property type="match status" value="1"/>
</dbReference>
<dbReference type="InterPro" id="IPR039425">
    <property type="entry name" value="RNA_pol_sigma-70-like"/>
</dbReference>
<proteinExistence type="inferred from homology"/>
<reference evidence="7" key="1">
    <citation type="journal article" date="2019" name="Int. J. Syst. Evol. Microbiol.">
        <title>The Global Catalogue of Microorganisms (GCM) 10K type strain sequencing project: providing services to taxonomists for standard genome sequencing and annotation.</title>
        <authorList>
            <consortium name="The Broad Institute Genomics Platform"/>
            <consortium name="The Broad Institute Genome Sequencing Center for Infectious Disease"/>
            <person name="Wu L."/>
            <person name="Ma J."/>
        </authorList>
    </citation>
    <scope>NUCLEOTIDE SEQUENCE [LARGE SCALE GENOMIC DNA]</scope>
    <source>
        <strain evidence="7">CECT 7706</strain>
    </source>
</reference>
<dbReference type="InterPro" id="IPR013324">
    <property type="entry name" value="RNA_pol_sigma_r3/r4-like"/>
</dbReference>
<dbReference type="InterPro" id="IPR036388">
    <property type="entry name" value="WH-like_DNA-bd_sf"/>
</dbReference>